<name>A0AAE1EB65_9GAST</name>
<dbReference type="SUPFAM" id="SSF101898">
    <property type="entry name" value="NHL repeat"/>
    <property type="match status" value="1"/>
</dbReference>
<dbReference type="Proteomes" id="UP001283361">
    <property type="component" value="Unassembled WGS sequence"/>
</dbReference>
<evidence type="ECO:0000313" key="1">
    <source>
        <dbReference type="EMBL" id="KAK3801046.1"/>
    </source>
</evidence>
<organism evidence="1 2">
    <name type="scientific">Elysia crispata</name>
    <name type="common">lettuce slug</name>
    <dbReference type="NCBI Taxonomy" id="231223"/>
    <lineage>
        <taxon>Eukaryota</taxon>
        <taxon>Metazoa</taxon>
        <taxon>Spiralia</taxon>
        <taxon>Lophotrochozoa</taxon>
        <taxon>Mollusca</taxon>
        <taxon>Gastropoda</taxon>
        <taxon>Heterobranchia</taxon>
        <taxon>Euthyneura</taxon>
        <taxon>Panpulmonata</taxon>
        <taxon>Sacoglossa</taxon>
        <taxon>Placobranchoidea</taxon>
        <taxon>Plakobranchidae</taxon>
        <taxon>Elysia</taxon>
    </lineage>
</organism>
<evidence type="ECO:0000313" key="2">
    <source>
        <dbReference type="Proteomes" id="UP001283361"/>
    </source>
</evidence>
<reference evidence="1" key="1">
    <citation type="journal article" date="2023" name="G3 (Bethesda)">
        <title>A reference genome for the long-term kleptoplast-retaining sea slug Elysia crispata morphotype clarki.</title>
        <authorList>
            <person name="Eastman K.E."/>
            <person name="Pendleton A.L."/>
            <person name="Shaikh M.A."/>
            <person name="Suttiyut T."/>
            <person name="Ogas R."/>
            <person name="Tomko P."/>
            <person name="Gavelis G."/>
            <person name="Widhalm J.R."/>
            <person name="Wisecaver J.H."/>
        </authorList>
    </citation>
    <scope>NUCLEOTIDE SEQUENCE</scope>
    <source>
        <strain evidence="1">ECLA1</strain>
    </source>
</reference>
<dbReference type="EMBL" id="JAWDGP010000377">
    <property type="protein sequence ID" value="KAK3801046.1"/>
    <property type="molecule type" value="Genomic_DNA"/>
</dbReference>
<proteinExistence type="predicted"/>
<keyword evidence="2" id="KW-1185">Reference proteome</keyword>
<sequence>MAYSSNYLSFSSPEDKIVELPRNIARNKSDMQPTGRRVPQSSEVTRRATVTDYYQQAVEKEWENLQVFNLPQAVEIPAAKEKKEIEVKLKLTRKSETTLKYPGDNSTLITGITVFSPTSVVIAYLTRNGSHLELFCPDSGTRHVIFRKENRLTTSVLDTPVQKLIVSNGTTIFLGSGPENSHQVICGSSALAAAIATHILLLDISGTVYRAIEITQIPGLGMCCTTEQTLLICGPNGIYEIDVYTGDLKLKYPEIKSVNSVAAYEEGYFFACDAKKRYLYLIAPDRQEIQQVWSFDKRLRTGDELEYVSAHRKNLVCVSKFGFLITFNDLSYGIERKQIL</sequence>
<gene>
    <name evidence="1" type="ORF">RRG08_042214</name>
</gene>
<accession>A0AAE1EB65</accession>
<comment type="caution">
    <text evidence="1">The sequence shown here is derived from an EMBL/GenBank/DDBJ whole genome shotgun (WGS) entry which is preliminary data.</text>
</comment>
<dbReference type="AlphaFoldDB" id="A0AAE1EB65"/>
<protein>
    <submittedName>
        <fullName evidence="1">Uncharacterized protein</fullName>
    </submittedName>
</protein>